<feature type="compositionally biased region" description="Low complexity" evidence="1">
    <location>
        <begin position="445"/>
        <end position="457"/>
    </location>
</feature>
<feature type="compositionally biased region" description="Low complexity" evidence="1">
    <location>
        <begin position="470"/>
        <end position="488"/>
    </location>
</feature>
<feature type="region of interest" description="Disordered" evidence="1">
    <location>
        <begin position="35"/>
        <end position="56"/>
    </location>
</feature>
<dbReference type="AlphaFoldDB" id="A0A836BZI1"/>
<proteinExistence type="predicted"/>
<evidence type="ECO:0000313" key="3">
    <source>
        <dbReference type="Proteomes" id="UP000612055"/>
    </source>
</evidence>
<dbReference type="Gene3D" id="3.40.1210.10">
    <property type="entry name" value="Survival protein SurE-like phosphatase/nucleotidase"/>
    <property type="match status" value="1"/>
</dbReference>
<keyword evidence="3" id="KW-1185">Reference proteome</keyword>
<dbReference type="EMBL" id="JAEHOE010000037">
    <property type="protein sequence ID" value="KAG2493438.1"/>
    <property type="molecule type" value="Genomic_DNA"/>
</dbReference>
<evidence type="ECO:0000313" key="2">
    <source>
        <dbReference type="EMBL" id="KAG2493438.1"/>
    </source>
</evidence>
<dbReference type="OrthoDB" id="547243at2759"/>
<evidence type="ECO:0008006" key="4">
    <source>
        <dbReference type="Google" id="ProtNLM"/>
    </source>
</evidence>
<feature type="region of interest" description="Disordered" evidence="1">
    <location>
        <begin position="309"/>
        <end position="330"/>
    </location>
</feature>
<organism evidence="2 3">
    <name type="scientific">Edaphochlamys debaryana</name>
    <dbReference type="NCBI Taxonomy" id="47281"/>
    <lineage>
        <taxon>Eukaryota</taxon>
        <taxon>Viridiplantae</taxon>
        <taxon>Chlorophyta</taxon>
        <taxon>core chlorophytes</taxon>
        <taxon>Chlorophyceae</taxon>
        <taxon>CS clade</taxon>
        <taxon>Chlamydomonadales</taxon>
        <taxon>Chlamydomonadales incertae sedis</taxon>
        <taxon>Edaphochlamys</taxon>
    </lineage>
</organism>
<protein>
    <recommendedName>
        <fullName evidence="4">Survival protein SurE-like phosphatase/nucleotidase domain-containing protein</fullName>
    </recommendedName>
</protein>
<reference evidence="2" key="1">
    <citation type="journal article" date="2020" name="bioRxiv">
        <title>Comparative genomics of Chlamydomonas.</title>
        <authorList>
            <person name="Craig R.J."/>
            <person name="Hasan A.R."/>
            <person name="Ness R.W."/>
            <person name="Keightley P.D."/>
        </authorList>
    </citation>
    <scope>NUCLEOTIDE SEQUENCE</scope>
    <source>
        <strain evidence="2">CCAP 11/70</strain>
    </source>
</reference>
<feature type="compositionally biased region" description="Low complexity" evidence="1">
    <location>
        <begin position="356"/>
        <end position="377"/>
    </location>
</feature>
<evidence type="ECO:0000256" key="1">
    <source>
        <dbReference type="SAM" id="MobiDB-lite"/>
    </source>
</evidence>
<feature type="compositionally biased region" description="Low complexity" evidence="1">
    <location>
        <begin position="320"/>
        <end position="330"/>
    </location>
</feature>
<comment type="caution">
    <text evidence="2">The sequence shown here is derived from an EMBL/GenBank/DDBJ whole genome shotgun (WGS) entry which is preliminary data.</text>
</comment>
<feature type="compositionally biased region" description="Low complexity" evidence="1">
    <location>
        <begin position="42"/>
        <end position="56"/>
    </location>
</feature>
<feature type="region of interest" description="Disordered" evidence="1">
    <location>
        <begin position="353"/>
        <end position="401"/>
    </location>
</feature>
<dbReference type="GO" id="GO:0016787">
    <property type="term" value="F:hydrolase activity"/>
    <property type="evidence" value="ECO:0007669"/>
    <property type="project" value="InterPro"/>
</dbReference>
<sequence>MDQNGEGVCGPQLQDLGLKIQQLIPGVEVLVIGPEAPSPHNPLSTPTTTSAAASGSPLHFDAPLPLRHHASAQLPLTFSLGGGASAADCVLAAADHSAGLAVGLGLSPVMLVGGVHRGPALGADLAGGSHPALALARHASLLGLPSVAACLATPTPSAPLQPAVDAAAALVAAALSCLRRSGGWPRARNLPRSHFPFPTVGRWSLGREVPLPREVREAAAAEASAGGGVGAFAAADCWALGEDSGYWAGGSGSGRGAGAGAGAAGGSGGARLERETEAAAEAAVGGEARQLLRDAFAEGDVLLVLNTPPTWRGVEAPGTGSSSGSSGSSSRAFAAARPGVLWPCYQVEPQGFSTASVASPSSPSNAVGSSSSSSSSGGSSGGSRHGSNGNGRSSEGDGAAASVSWRVQEDDLYGRSLPRADFGAVHDRAGAFVAQDNTAAFASASASASASPDGSSALRPPNANGPAPGRSSRSSNSNNSSRSYSRSNWRQALEAADNGSGSGGDDGGAGSAHVGNVQRHPPQPQSRASAPHERGGSAVGLRGGAAGPAPASLASLPASFVLRRGTTLTDSALAGDVEAVMARRAVVVVLPAWPYGHPFSPADRLGAAALAEGRDGLPLWLVEGEDAAEPI</sequence>
<accession>A0A836BZI1</accession>
<dbReference type="InterPro" id="IPR036523">
    <property type="entry name" value="SurE-like_sf"/>
</dbReference>
<gene>
    <name evidence="2" type="ORF">HYH03_008256</name>
</gene>
<dbReference type="Proteomes" id="UP000612055">
    <property type="component" value="Unassembled WGS sequence"/>
</dbReference>
<feature type="compositionally biased region" description="Gly residues" evidence="1">
    <location>
        <begin position="500"/>
        <end position="510"/>
    </location>
</feature>
<feature type="compositionally biased region" description="Gly residues" evidence="1">
    <location>
        <begin position="537"/>
        <end position="546"/>
    </location>
</feature>
<name>A0A836BZI1_9CHLO</name>
<feature type="region of interest" description="Disordered" evidence="1">
    <location>
        <begin position="445"/>
        <end position="549"/>
    </location>
</feature>